<dbReference type="PANTHER" id="PTHR24238:SF47">
    <property type="entry name" value="ECDYSTEROIDS_DOPAMINE RECEPTOR-RELATED"/>
    <property type="match status" value="1"/>
</dbReference>
<accession>A0AA89BZ24</accession>
<name>A0AA89BZ24_PINIB</name>
<comment type="caution">
    <text evidence="12">The sequence shown here is derived from an EMBL/GenBank/DDBJ whole genome shotgun (WGS) entry which is preliminary data.</text>
</comment>
<feature type="domain" description="G-protein coupled receptors family 1 profile" evidence="11">
    <location>
        <begin position="8"/>
        <end position="355"/>
    </location>
</feature>
<evidence type="ECO:0000256" key="6">
    <source>
        <dbReference type="ARBA" id="ARBA00023170"/>
    </source>
</evidence>
<feature type="region of interest" description="Disordered" evidence="9">
    <location>
        <begin position="245"/>
        <end position="277"/>
    </location>
</feature>
<evidence type="ECO:0000256" key="7">
    <source>
        <dbReference type="ARBA" id="ARBA00023224"/>
    </source>
</evidence>
<dbReference type="SUPFAM" id="SSF81321">
    <property type="entry name" value="Family A G protein-coupled receptor-like"/>
    <property type="match status" value="1"/>
</dbReference>
<evidence type="ECO:0000256" key="10">
    <source>
        <dbReference type="SAM" id="Phobius"/>
    </source>
</evidence>
<evidence type="ECO:0000256" key="5">
    <source>
        <dbReference type="ARBA" id="ARBA00023136"/>
    </source>
</evidence>
<dbReference type="Gene3D" id="1.20.1070.10">
    <property type="entry name" value="Rhodopsin 7-helix transmembrane proteins"/>
    <property type="match status" value="2"/>
</dbReference>
<dbReference type="AlphaFoldDB" id="A0AA89BZ24"/>
<dbReference type="PROSITE" id="PS00237">
    <property type="entry name" value="G_PROTEIN_RECEP_F1_1"/>
    <property type="match status" value="1"/>
</dbReference>
<feature type="transmembrane region" description="Helical" evidence="10">
    <location>
        <begin position="296"/>
        <end position="321"/>
    </location>
</feature>
<dbReference type="Pfam" id="PF00001">
    <property type="entry name" value="7tm_1"/>
    <property type="match status" value="1"/>
</dbReference>
<comment type="similarity">
    <text evidence="8">Belongs to the G-protein coupled receptor 1 family.</text>
</comment>
<gene>
    <name evidence="12" type="ORF">FSP39_012992</name>
</gene>
<evidence type="ECO:0000313" key="12">
    <source>
        <dbReference type="EMBL" id="KAK3087974.1"/>
    </source>
</evidence>
<organism evidence="12 13">
    <name type="scientific">Pinctada imbricata</name>
    <name type="common">Atlantic pearl-oyster</name>
    <name type="synonym">Pinctada martensii</name>
    <dbReference type="NCBI Taxonomy" id="66713"/>
    <lineage>
        <taxon>Eukaryota</taxon>
        <taxon>Metazoa</taxon>
        <taxon>Spiralia</taxon>
        <taxon>Lophotrochozoa</taxon>
        <taxon>Mollusca</taxon>
        <taxon>Bivalvia</taxon>
        <taxon>Autobranchia</taxon>
        <taxon>Pteriomorphia</taxon>
        <taxon>Pterioida</taxon>
        <taxon>Pterioidea</taxon>
        <taxon>Pteriidae</taxon>
        <taxon>Pinctada</taxon>
    </lineage>
</organism>
<dbReference type="PROSITE" id="PS50262">
    <property type="entry name" value="G_PROTEIN_RECEP_F1_2"/>
    <property type="match status" value="1"/>
</dbReference>
<comment type="subcellular location">
    <subcellularLocation>
        <location evidence="1">Membrane</location>
        <topology evidence="1">Multi-pass membrane protein</topology>
    </subcellularLocation>
</comment>
<feature type="transmembrane region" description="Helical" evidence="10">
    <location>
        <begin position="161"/>
        <end position="187"/>
    </location>
</feature>
<dbReference type="EMBL" id="VSWD01000011">
    <property type="protein sequence ID" value="KAK3087974.1"/>
    <property type="molecule type" value="Genomic_DNA"/>
</dbReference>
<dbReference type="InterPro" id="IPR000276">
    <property type="entry name" value="GPCR_Rhodpsn"/>
</dbReference>
<evidence type="ECO:0000259" key="11">
    <source>
        <dbReference type="PROSITE" id="PS50262"/>
    </source>
</evidence>
<keyword evidence="13" id="KW-1185">Reference proteome</keyword>
<keyword evidence="7 8" id="KW-0807">Transducer</keyword>
<keyword evidence="6 8" id="KW-0675">Receptor</keyword>
<feature type="transmembrane region" description="Helical" evidence="10">
    <location>
        <begin position="341"/>
        <end position="358"/>
    </location>
</feature>
<reference evidence="12" key="1">
    <citation type="submission" date="2019-08" db="EMBL/GenBank/DDBJ databases">
        <title>The improved chromosome-level genome for the pearl oyster Pinctada fucata martensii using PacBio sequencing and Hi-C.</title>
        <authorList>
            <person name="Zheng Z."/>
        </authorList>
    </citation>
    <scope>NUCLEOTIDE SEQUENCE</scope>
    <source>
        <strain evidence="12">ZZ-2019</strain>
        <tissue evidence="12">Adductor muscle</tissue>
    </source>
</reference>
<evidence type="ECO:0000256" key="1">
    <source>
        <dbReference type="ARBA" id="ARBA00004141"/>
    </source>
</evidence>
<dbReference type="PANTHER" id="PTHR24238">
    <property type="entry name" value="G-PROTEIN COUPLED RECEPTOR"/>
    <property type="match status" value="1"/>
</dbReference>
<dbReference type="GO" id="GO:0004930">
    <property type="term" value="F:G protein-coupled receptor activity"/>
    <property type="evidence" value="ECO:0007669"/>
    <property type="project" value="UniProtKB-KW"/>
</dbReference>
<evidence type="ECO:0000256" key="4">
    <source>
        <dbReference type="ARBA" id="ARBA00023040"/>
    </source>
</evidence>
<evidence type="ECO:0000313" key="13">
    <source>
        <dbReference type="Proteomes" id="UP001186944"/>
    </source>
</evidence>
<proteinExistence type="inferred from homology"/>
<dbReference type="GO" id="GO:0016020">
    <property type="term" value="C:membrane"/>
    <property type="evidence" value="ECO:0007669"/>
    <property type="project" value="UniProtKB-SubCell"/>
</dbReference>
<evidence type="ECO:0000256" key="3">
    <source>
        <dbReference type="ARBA" id="ARBA00022989"/>
    </source>
</evidence>
<feature type="compositionally biased region" description="Basic and acidic residues" evidence="9">
    <location>
        <begin position="247"/>
        <end position="261"/>
    </location>
</feature>
<keyword evidence="2 8" id="KW-0812">Transmembrane</keyword>
<evidence type="ECO:0000256" key="2">
    <source>
        <dbReference type="ARBA" id="ARBA00022692"/>
    </source>
</evidence>
<dbReference type="PRINTS" id="PR00237">
    <property type="entry name" value="GPCRRHODOPSN"/>
</dbReference>
<evidence type="ECO:0000256" key="9">
    <source>
        <dbReference type="SAM" id="MobiDB-lite"/>
    </source>
</evidence>
<feature type="transmembrane region" description="Helical" evidence="10">
    <location>
        <begin position="65"/>
        <end position="86"/>
    </location>
</feature>
<keyword evidence="3 10" id="KW-1133">Transmembrane helix</keyword>
<evidence type="ECO:0000256" key="8">
    <source>
        <dbReference type="RuleBase" id="RU000688"/>
    </source>
</evidence>
<feature type="region of interest" description="Disordered" evidence="9">
    <location>
        <begin position="205"/>
        <end position="231"/>
    </location>
</feature>
<feature type="compositionally biased region" description="Basic residues" evidence="9">
    <location>
        <begin position="267"/>
        <end position="277"/>
    </location>
</feature>
<keyword evidence="5 10" id="KW-0472">Membrane</keyword>
<sequence length="379" mass="44110">MMLLCCPGNLLVFYIYFDRWRKTTSRVFIIALALFDLVNGFVTTPTELAFMWNIFRWKDAPICKFSRFLTFMMNNASSFTLLGIAIDRYMRICRPLNPSMTTKSAKIWVFVSCFAAVLFAWPALVIYGIQTIPYPIPKTPYVAVGKTCLIEDYFNKTKYPLVFTIVVLSGNLIIDTVLITLYTLIAIQVIKRGSFDRDRDSSVRKKLRKASTSTTTTEDGVLEDPKSNNEVKGSSMLERFSKKFHGSIKESESSKKDEKQKPPQSPSRRRSNFRRQRSLSIQSEEARRVRMIKTTVMLFLVTLLFMVSFIPYCVIVIYRYVNPTYYFTLSTTGKGVYQFFLRSYLLSMSLNPVIYSFMSEQFREECKYGLKKLMFWKKK</sequence>
<dbReference type="CDD" id="cd00637">
    <property type="entry name" value="7tm_classA_rhodopsin-like"/>
    <property type="match status" value="1"/>
</dbReference>
<keyword evidence="4 8" id="KW-0297">G-protein coupled receptor</keyword>
<dbReference type="Proteomes" id="UP001186944">
    <property type="component" value="Unassembled WGS sequence"/>
</dbReference>
<dbReference type="InterPro" id="IPR017452">
    <property type="entry name" value="GPCR_Rhodpsn_7TM"/>
</dbReference>
<feature type="transmembrane region" description="Helical" evidence="10">
    <location>
        <begin position="27"/>
        <end position="45"/>
    </location>
</feature>
<protein>
    <recommendedName>
        <fullName evidence="11">G-protein coupled receptors family 1 profile domain-containing protein</fullName>
    </recommendedName>
</protein>
<feature type="transmembrane region" description="Helical" evidence="10">
    <location>
        <begin position="107"/>
        <end position="129"/>
    </location>
</feature>